<accession>K5W3M6</accession>
<dbReference type="EMBL" id="JH971387">
    <property type="protein sequence ID" value="EKM81399.1"/>
    <property type="molecule type" value="Genomic_DNA"/>
</dbReference>
<dbReference type="HOGENOM" id="CLU_1309781_0_0_1"/>
<evidence type="ECO:0000313" key="2">
    <source>
        <dbReference type="Proteomes" id="UP000008493"/>
    </source>
</evidence>
<keyword evidence="2" id="KW-1185">Reference proteome</keyword>
<dbReference type="STRING" id="597362.K5W3M6"/>
<dbReference type="OrthoDB" id="3056938at2759"/>
<dbReference type="KEGG" id="abp:AGABI1DRAFT125789"/>
<name>K5W3M6_AGABU</name>
<dbReference type="GeneID" id="18826371"/>
<dbReference type="InParanoid" id="K5W3M6"/>
<dbReference type="AlphaFoldDB" id="K5W3M6"/>
<proteinExistence type="predicted"/>
<organism evidence="1 2">
    <name type="scientific">Agaricus bisporus var. burnettii (strain JB137-S8 / ATCC MYA-4627 / FGSC 10392)</name>
    <name type="common">White button mushroom</name>
    <dbReference type="NCBI Taxonomy" id="597362"/>
    <lineage>
        <taxon>Eukaryota</taxon>
        <taxon>Fungi</taxon>
        <taxon>Dikarya</taxon>
        <taxon>Basidiomycota</taxon>
        <taxon>Agaricomycotina</taxon>
        <taxon>Agaricomycetes</taxon>
        <taxon>Agaricomycetidae</taxon>
        <taxon>Agaricales</taxon>
        <taxon>Agaricineae</taxon>
        <taxon>Agaricaceae</taxon>
        <taxon>Agaricus</taxon>
    </lineage>
</organism>
<dbReference type="Proteomes" id="UP000008493">
    <property type="component" value="Unassembled WGS sequence"/>
</dbReference>
<dbReference type="RefSeq" id="XP_007327330.1">
    <property type="nucleotide sequence ID" value="XM_007327268.1"/>
</dbReference>
<protein>
    <submittedName>
        <fullName evidence="1">Uncharacterized protein</fullName>
    </submittedName>
</protein>
<evidence type="ECO:0000313" key="1">
    <source>
        <dbReference type="EMBL" id="EKM81399.1"/>
    </source>
</evidence>
<sequence length="210" mass="24246">MSYRSLSGKASRDESPDANVDLVDSLSLELRLSLCPSHASQKTDPMDLTGYLRLEWAAQLEILCWPKIMRKSPPQPSHMPSHTPASALIKLFSIDGAPWGWQTWKDRTGIRRGLFPPDDDFLPPGMTRQDTIDVQLYFKAYQDLKTEDDKITFATKTRGAPAYPGRATWNLFIQKNWNRWGVQWLKKLSQCFEVLHYLYYSSTSFTYMIM</sequence>
<reference evidence="2" key="1">
    <citation type="journal article" date="2012" name="Proc. Natl. Acad. Sci. U.S.A.">
        <title>Genome sequence of the button mushroom Agaricus bisporus reveals mechanisms governing adaptation to a humic-rich ecological niche.</title>
        <authorList>
            <person name="Morin E."/>
            <person name="Kohler A."/>
            <person name="Baker A.R."/>
            <person name="Foulongne-Oriol M."/>
            <person name="Lombard V."/>
            <person name="Nagy L.G."/>
            <person name="Ohm R.A."/>
            <person name="Patyshakuliyeva A."/>
            <person name="Brun A."/>
            <person name="Aerts A.L."/>
            <person name="Bailey A.M."/>
            <person name="Billette C."/>
            <person name="Coutinho P.M."/>
            <person name="Deakin G."/>
            <person name="Doddapaneni H."/>
            <person name="Floudas D."/>
            <person name="Grimwood J."/>
            <person name="Hilden K."/>
            <person name="Kuees U."/>
            <person name="LaButti K.M."/>
            <person name="Lapidus A."/>
            <person name="Lindquist E.A."/>
            <person name="Lucas S.M."/>
            <person name="Murat C."/>
            <person name="Riley R.W."/>
            <person name="Salamov A.A."/>
            <person name="Schmutz J."/>
            <person name="Subramanian V."/>
            <person name="Woesten H.A.B."/>
            <person name="Xu J."/>
            <person name="Eastwood D.C."/>
            <person name="Foster G.D."/>
            <person name="Sonnenberg A.S."/>
            <person name="Cullen D."/>
            <person name="de Vries R.P."/>
            <person name="Lundell T."/>
            <person name="Hibbett D.S."/>
            <person name="Henrissat B."/>
            <person name="Burton K.S."/>
            <person name="Kerrigan R.W."/>
            <person name="Challen M.P."/>
            <person name="Grigoriev I.V."/>
            <person name="Martin F."/>
        </authorList>
    </citation>
    <scope>NUCLEOTIDE SEQUENCE [LARGE SCALE GENOMIC DNA]</scope>
    <source>
        <strain evidence="2">JB137-S8 / ATCC MYA-4627 / FGSC 10392</strain>
    </source>
</reference>
<gene>
    <name evidence="1" type="ORF">AGABI1DRAFT_125789</name>
</gene>